<sequence>MSRALLSGGSGSLEVLTSDFFSRAPVACCPGARGPGVWRGGASAGECSPGRPPLLSPATPSRGTTCGCRSLVFPRGPGRQRAAPQGGAGLFPEGLEASRGAPGHLVPEEGKQRKEAAPVTGPESALSPGCAERPGALFPGFLRFEPSLAIPGSGAAPALCGIAPGSFPQTRPGDLCASGADPGLRAPGSTQARLLGVAQPRRLAKPAPRAPGALRETTPRQGELRRRSQGLGGARHVFSAAPQKRRILPSPERQQP</sequence>
<gene>
    <name evidence="2" type="primary">LOC123614390</name>
</gene>
<protein>
    <submittedName>
        <fullName evidence="2">Uncharacterized protein LOC123614390</fullName>
    </submittedName>
</protein>
<accession>A0A9W3FSS3</accession>
<feature type="compositionally biased region" description="Low complexity" evidence="1">
    <location>
        <begin position="205"/>
        <end position="215"/>
    </location>
</feature>
<organism evidence="2">
    <name type="scientific">Camelus bactrianus</name>
    <name type="common">Bactrian camel</name>
    <dbReference type="NCBI Taxonomy" id="9837"/>
    <lineage>
        <taxon>Eukaryota</taxon>
        <taxon>Metazoa</taxon>
        <taxon>Chordata</taxon>
        <taxon>Craniata</taxon>
        <taxon>Vertebrata</taxon>
        <taxon>Euteleostomi</taxon>
        <taxon>Mammalia</taxon>
        <taxon>Eutheria</taxon>
        <taxon>Laurasiatheria</taxon>
        <taxon>Artiodactyla</taxon>
        <taxon>Tylopoda</taxon>
        <taxon>Camelidae</taxon>
        <taxon>Camelus</taxon>
    </lineage>
</organism>
<evidence type="ECO:0000313" key="2">
    <source>
        <dbReference type="RefSeq" id="XP_045366050.1"/>
    </source>
</evidence>
<dbReference type="RefSeq" id="XP_045366050.1">
    <property type="nucleotide sequence ID" value="XM_045510094.1"/>
</dbReference>
<evidence type="ECO:0000256" key="1">
    <source>
        <dbReference type="SAM" id="MobiDB-lite"/>
    </source>
</evidence>
<dbReference type="AlphaFoldDB" id="A0A9W3FSS3"/>
<proteinExistence type="predicted"/>
<reference evidence="2" key="1">
    <citation type="submission" date="2025-08" db="UniProtKB">
        <authorList>
            <consortium name="RefSeq"/>
        </authorList>
    </citation>
    <scope>IDENTIFICATION</scope>
    <source>
        <tissue evidence="2">Blood</tissue>
    </source>
</reference>
<feature type="region of interest" description="Disordered" evidence="1">
    <location>
        <begin position="101"/>
        <end position="128"/>
    </location>
</feature>
<feature type="compositionally biased region" description="Basic and acidic residues" evidence="1">
    <location>
        <begin position="106"/>
        <end position="116"/>
    </location>
</feature>
<name>A0A9W3FSS3_CAMBA</name>
<feature type="region of interest" description="Disordered" evidence="1">
    <location>
        <begin position="199"/>
        <end position="256"/>
    </location>
</feature>